<accession>A0A023BT92</accession>
<evidence type="ECO:0000259" key="2">
    <source>
        <dbReference type="PROSITE" id="PS51154"/>
    </source>
</evidence>
<dbReference type="EMBL" id="AQRA01000006">
    <property type="protein sequence ID" value="EZH73227.1"/>
    <property type="molecule type" value="Genomic_DNA"/>
</dbReference>
<sequence length="158" mass="17939">MKTITYLKGDATIPQAKGIKIIVHICNDLGGWGKGFVLAISKKWTEPEKAYRKWYRDRANNDFELGAVQLIQVSEELYVGNMIGQQGIKIKKNEVPIRYEAVKQCLEQIAIKAKQLNASIHMPRIGCGLAGGKWKMIEPIITNTLLEKQLDVYVYDFK</sequence>
<keyword evidence="4" id="KW-1185">Reference proteome</keyword>
<organism evidence="3 4">
    <name type="scientific">Aquimarina atlantica</name>
    <dbReference type="NCBI Taxonomy" id="1317122"/>
    <lineage>
        <taxon>Bacteria</taxon>
        <taxon>Pseudomonadati</taxon>
        <taxon>Bacteroidota</taxon>
        <taxon>Flavobacteriia</taxon>
        <taxon>Flavobacteriales</taxon>
        <taxon>Flavobacteriaceae</taxon>
        <taxon>Aquimarina</taxon>
    </lineage>
</organism>
<dbReference type="SUPFAM" id="SSF52949">
    <property type="entry name" value="Macro domain-like"/>
    <property type="match status" value="1"/>
</dbReference>
<dbReference type="CDD" id="cd02901">
    <property type="entry name" value="Macro_Poa1p-like"/>
    <property type="match status" value="1"/>
</dbReference>
<comment type="catalytic activity">
    <reaction evidence="1">
        <text>an N-(ADP-alpha-D-ribosyl)-thymidine in DNA + H2O = a thymidine in DNA + ADP-D-ribose</text>
        <dbReference type="Rhea" id="RHEA:71655"/>
        <dbReference type="Rhea" id="RHEA-COMP:13556"/>
        <dbReference type="Rhea" id="RHEA-COMP:18051"/>
        <dbReference type="ChEBI" id="CHEBI:15377"/>
        <dbReference type="ChEBI" id="CHEBI:57967"/>
        <dbReference type="ChEBI" id="CHEBI:137386"/>
        <dbReference type="ChEBI" id="CHEBI:191199"/>
    </reaction>
    <physiologicalReaction direction="left-to-right" evidence="1">
        <dbReference type="Rhea" id="RHEA:71656"/>
    </physiologicalReaction>
</comment>
<dbReference type="Gene3D" id="3.40.220.10">
    <property type="entry name" value="Leucine Aminopeptidase, subunit E, domain 1"/>
    <property type="match status" value="1"/>
</dbReference>
<feature type="domain" description="Macro" evidence="2">
    <location>
        <begin position="1"/>
        <end position="158"/>
    </location>
</feature>
<dbReference type="InterPro" id="IPR002589">
    <property type="entry name" value="Macro_dom"/>
</dbReference>
<evidence type="ECO:0000256" key="1">
    <source>
        <dbReference type="ARBA" id="ARBA00035885"/>
    </source>
</evidence>
<dbReference type="AlphaFoldDB" id="A0A023BT92"/>
<dbReference type="SMART" id="SM00506">
    <property type="entry name" value="A1pp"/>
    <property type="match status" value="1"/>
</dbReference>
<gene>
    <name evidence="3" type="ORF">ATO12_19680</name>
</gene>
<dbReference type="Pfam" id="PF01661">
    <property type="entry name" value="Macro"/>
    <property type="match status" value="1"/>
</dbReference>
<proteinExistence type="predicted"/>
<protein>
    <submittedName>
        <fullName evidence="3">Appr-1-p processing protein</fullName>
    </submittedName>
</protein>
<name>A0A023BT92_9FLAO</name>
<comment type="caution">
    <text evidence="3">The sequence shown here is derived from an EMBL/GenBank/DDBJ whole genome shotgun (WGS) entry which is preliminary data.</text>
</comment>
<evidence type="ECO:0000313" key="4">
    <source>
        <dbReference type="Proteomes" id="UP000023541"/>
    </source>
</evidence>
<dbReference type="InterPro" id="IPR043472">
    <property type="entry name" value="Macro_dom-like"/>
</dbReference>
<dbReference type="PANTHER" id="PTHR12521:SF0">
    <property type="entry name" value="ADP-RIBOSE GLYCOHYDROLASE OARD1"/>
    <property type="match status" value="1"/>
</dbReference>
<reference evidence="3 4" key="1">
    <citation type="submission" date="2014-04" db="EMBL/GenBank/DDBJ databases">
        <title>Aquimarina sp. 22II-S11-z7 Genome Sequencing.</title>
        <authorList>
            <person name="Lai Q."/>
        </authorList>
    </citation>
    <scope>NUCLEOTIDE SEQUENCE [LARGE SCALE GENOMIC DNA]</scope>
    <source>
        <strain evidence="3 4">22II-S11-z7</strain>
    </source>
</reference>
<dbReference type="OrthoDB" id="9780211at2"/>
<dbReference type="Proteomes" id="UP000023541">
    <property type="component" value="Unassembled WGS sequence"/>
</dbReference>
<dbReference type="eggNOG" id="COG2856">
    <property type="taxonomic scope" value="Bacteria"/>
</dbReference>
<dbReference type="InterPro" id="IPR050892">
    <property type="entry name" value="ADP-ribose_metab_enzymes"/>
</dbReference>
<evidence type="ECO:0000313" key="3">
    <source>
        <dbReference type="EMBL" id="EZH73227.1"/>
    </source>
</evidence>
<dbReference type="RefSeq" id="WP_034243064.1">
    <property type="nucleotide sequence ID" value="NZ_AQRA01000006.1"/>
</dbReference>
<dbReference type="PANTHER" id="PTHR12521">
    <property type="entry name" value="PROTEIN C6ORF130"/>
    <property type="match status" value="1"/>
</dbReference>
<dbReference type="PROSITE" id="PS51154">
    <property type="entry name" value="MACRO"/>
    <property type="match status" value="1"/>
</dbReference>
<dbReference type="STRING" id="1317122.ATO12_19680"/>
<dbReference type="GO" id="GO:0140291">
    <property type="term" value="P:peptidyl-glutamate ADP-deribosylation"/>
    <property type="evidence" value="ECO:0007669"/>
    <property type="project" value="TreeGrafter"/>
</dbReference>